<accession>A0A8S1RHD1</accession>
<dbReference type="OrthoDB" id="307073at2759"/>
<gene>
    <name evidence="7" type="ORF">PSON_ATCC_30995.1.T1760097</name>
</gene>
<dbReference type="PANTHER" id="PTHR24349">
    <property type="entry name" value="SERINE/THREONINE-PROTEIN KINASE"/>
    <property type="match status" value="1"/>
</dbReference>
<keyword evidence="8" id="KW-1185">Reference proteome</keyword>
<evidence type="ECO:0000256" key="5">
    <source>
        <dbReference type="ARBA" id="ARBA00022840"/>
    </source>
</evidence>
<feature type="domain" description="Protein kinase" evidence="6">
    <location>
        <begin position="1"/>
        <end position="263"/>
    </location>
</feature>
<dbReference type="GO" id="GO:0005524">
    <property type="term" value="F:ATP binding"/>
    <property type="evidence" value="ECO:0007669"/>
    <property type="project" value="UniProtKB-KW"/>
</dbReference>
<keyword evidence="1" id="KW-0723">Serine/threonine-protein kinase</keyword>
<keyword evidence="5" id="KW-0067">ATP-binding</keyword>
<dbReference type="InterPro" id="IPR000719">
    <property type="entry name" value="Prot_kinase_dom"/>
</dbReference>
<dbReference type="EMBL" id="CAJJDN010000176">
    <property type="protein sequence ID" value="CAD8127448.1"/>
    <property type="molecule type" value="Genomic_DNA"/>
</dbReference>
<evidence type="ECO:0000313" key="8">
    <source>
        <dbReference type="Proteomes" id="UP000692954"/>
    </source>
</evidence>
<dbReference type="PROSITE" id="PS50011">
    <property type="entry name" value="PROTEIN_KINASE_DOM"/>
    <property type="match status" value="1"/>
</dbReference>
<protein>
    <recommendedName>
        <fullName evidence="6">Protein kinase domain-containing protein</fullName>
    </recommendedName>
</protein>
<evidence type="ECO:0000256" key="3">
    <source>
        <dbReference type="ARBA" id="ARBA00022741"/>
    </source>
</evidence>
<dbReference type="Pfam" id="PF00069">
    <property type="entry name" value="Pkinase"/>
    <property type="match status" value="1"/>
</dbReference>
<reference evidence="7" key="1">
    <citation type="submission" date="2021-01" db="EMBL/GenBank/DDBJ databases">
        <authorList>
            <consortium name="Genoscope - CEA"/>
            <person name="William W."/>
        </authorList>
    </citation>
    <scope>NUCLEOTIDE SEQUENCE</scope>
</reference>
<comment type="caution">
    <text evidence="7">The sequence shown here is derived from an EMBL/GenBank/DDBJ whole genome shotgun (WGS) entry which is preliminary data.</text>
</comment>
<evidence type="ECO:0000259" key="6">
    <source>
        <dbReference type="PROSITE" id="PS50011"/>
    </source>
</evidence>
<name>A0A8S1RHD1_9CILI</name>
<keyword evidence="4" id="KW-0418">Kinase</keyword>
<dbReference type="InterPro" id="IPR050205">
    <property type="entry name" value="CDPK_Ser/Thr_kinases"/>
</dbReference>
<evidence type="ECO:0000256" key="1">
    <source>
        <dbReference type="ARBA" id="ARBA00022527"/>
    </source>
</evidence>
<keyword evidence="3" id="KW-0547">Nucleotide-binding</keyword>
<evidence type="ECO:0000256" key="2">
    <source>
        <dbReference type="ARBA" id="ARBA00022679"/>
    </source>
</evidence>
<proteinExistence type="predicted"/>
<dbReference type="SMART" id="SM00220">
    <property type="entry name" value="S_TKc"/>
    <property type="match status" value="1"/>
</dbReference>
<evidence type="ECO:0000256" key="4">
    <source>
        <dbReference type="ARBA" id="ARBA00022777"/>
    </source>
</evidence>
<dbReference type="GO" id="GO:0004674">
    <property type="term" value="F:protein serine/threonine kinase activity"/>
    <property type="evidence" value="ECO:0007669"/>
    <property type="project" value="UniProtKB-KW"/>
</dbReference>
<dbReference type="AlphaFoldDB" id="A0A8S1RHD1"/>
<sequence length="455" mass="54081">MQTKAEYEEFEIQQCFGCPEYKVKVAKNQEGQQFLLNFFDISQRDQLQKLQNIRNLEHPSILKIIQIREEGNYKKKNGSQLLRSCVIYEYPQGGELYEYIFQTGKFNETQARIYFKQIVEGLIEVHKLGQFHGELTIDNIFFSDAKQIKIGELGQSQIRKKKYIYEGSKWTEINNNHQQSKDIFALGMILYSLMFGKPPFSFVENNTFFNALQTSPHKFWEKVQNNFQDVIITNHFKDLIQGMLTETPNNRMSLSEVYKHPWTQINSEITEEMIKEFNSKQNMIQQFLIKNRLNREIRKSQMLMNNDKQQLQRGIGNFYRSNERDTSIIQDNQIEGKQIKQIAINLLKPDNYVFSSINPEEIMNSIRQNLEVKPFNLQLINGFQQNNQFKIMIQSELRVEIKVQILQLETEEDILCFHFTRLKGEFQNYLETVKQFHKLIDENLKKFPQLNEQII</sequence>
<evidence type="ECO:0000313" key="7">
    <source>
        <dbReference type="EMBL" id="CAD8127448.1"/>
    </source>
</evidence>
<keyword evidence="2" id="KW-0808">Transferase</keyword>
<organism evidence="7 8">
    <name type="scientific">Paramecium sonneborni</name>
    <dbReference type="NCBI Taxonomy" id="65129"/>
    <lineage>
        <taxon>Eukaryota</taxon>
        <taxon>Sar</taxon>
        <taxon>Alveolata</taxon>
        <taxon>Ciliophora</taxon>
        <taxon>Intramacronucleata</taxon>
        <taxon>Oligohymenophorea</taxon>
        <taxon>Peniculida</taxon>
        <taxon>Parameciidae</taxon>
        <taxon>Paramecium</taxon>
    </lineage>
</organism>
<dbReference type="Proteomes" id="UP000692954">
    <property type="component" value="Unassembled WGS sequence"/>
</dbReference>